<dbReference type="Proteomes" id="UP000036987">
    <property type="component" value="Unassembled WGS sequence"/>
</dbReference>
<evidence type="ECO:0000313" key="2">
    <source>
        <dbReference type="EMBL" id="KMZ58799.1"/>
    </source>
</evidence>
<name>A0A0K9NPT9_ZOSMR</name>
<reference evidence="3" key="1">
    <citation type="journal article" date="2016" name="Nature">
        <title>The genome of the seagrass Zostera marina reveals angiosperm adaptation to the sea.</title>
        <authorList>
            <person name="Olsen J.L."/>
            <person name="Rouze P."/>
            <person name="Verhelst B."/>
            <person name="Lin Y.-C."/>
            <person name="Bayer T."/>
            <person name="Collen J."/>
            <person name="Dattolo E."/>
            <person name="De Paoli E."/>
            <person name="Dittami S."/>
            <person name="Maumus F."/>
            <person name="Michel G."/>
            <person name="Kersting A."/>
            <person name="Lauritano C."/>
            <person name="Lohaus R."/>
            <person name="Toepel M."/>
            <person name="Tonon T."/>
            <person name="Vanneste K."/>
            <person name="Amirebrahimi M."/>
            <person name="Brakel J."/>
            <person name="Bostroem C."/>
            <person name="Chovatia M."/>
            <person name="Grimwood J."/>
            <person name="Jenkins J.W."/>
            <person name="Jueterbock A."/>
            <person name="Mraz A."/>
            <person name="Stam W.T."/>
            <person name="Tice H."/>
            <person name="Bornberg-Bauer E."/>
            <person name="Green P.J."/>
            <person name="Pearson G.A."/>
            <person name="Procaccini G."/>
            <person name="Duarte C.M."/>
            <person name="Schmutz J."/>
            <person name="Reusch T.B.H."/>
            <person name="Van de Peer Y."/>
        </authorList>
    </citation>
    <scope>NUCLEOTIDE SEQUENCE [LARGE SCALE GENOMIC DNA]</scope>
    <source>
        <strain evidence="3">cv. Finnish</strain>
    </source>
</reference>
<keyword evidence="1" id="KW-0812">Transmembrane</keyword>
<comment type="caution">
    <text evidence="2">The sequence shown here is derived from an EMBL/GenBank/DDBJ whole genome shotgun (WGS) entry which is preliminary data.</text>
</comment>
<feature type="transmembrane region" description="Helical" evidence="1">
    <location>
        <begin position="111"/>
        <end position="134"/>
    </location>
</feature>
<gene>
    <name evidence="2" type="ORF">ZOSMA_73G00110</name>
</gene>
<feature type="transmembrane region" description="Helical" evidence="1">
    <location>
        <begin position="85"/>
        <end position="104"/>
    </location>
</feature>
<keyword evidence="1" id="KW-0472">Membrane</keyword>
<dbReference type="AlphaFoldDB" id="A0A0K9NPT9"/>
<evidence type="ECO:0000256" key="1">
    <source>
        <dbReference type="SAM" id="Phobius"/>
    </source>
</evidence>
<dbReference type="EMBL" id="LFYR01001882">
    <property type="protein sequence ID" value="KMZ58799.1"/>
    <property type="molecule type" value="Genomic_DNA"/>
</dbReference>
<protein>
    <submittedName>
        <fullName evidence="2">Uncharacterized protein</fullName>
    </submittedName>
</protein>
<organism evidence="2 3">
    <name type="scientific">Zostera marina</name>
    <name type="common">Eelgrass</name>
    <dbReference type="NCBI Taxonomy" id="29655"/>
    <lineage>
        <taxon>Eukaryota</taxon>
        <taxon>Viridiplantae</taxon>
        <taxon>Streptophyta</taxon>
        <taxon>Embryophyta</taxon>
        <taxon>Tracheophyta</taxon>
        <taxon>Spermatophyta</taxon>
        <taxon>Magnoliopsida</taxon>
        <taxon>Liliopsida</taxon>
        <taxon>Zosteraceae</taxon>
        <taxon>Zostera</taxon>
    </lineage>
</organism>
<feature type="transmembrane region" description="Helical" evidence="1">
    <location>
        <begin position="7"/>
        <end position="25"/>
    </location>
</feature>
<keyword evidence="1" id="KW-1133">Transmembrane helix</keyword>
<accession>A0A0K9NPT9</accession>
<keyword evidence="3" id="KW-1185">Reference proteome</keyword>
<evidence type="ECO:0000313" key="3">
    <source>
        <dbReference type="Proteomes" id="UP000036987"/>
    </source>
</evidence>
<sequence>MIISVKLFLDGITSFTSLVFFFFFFSSQNSRKFLLRSLGDPSASVSSAIVFHESLCDRLPDLPHGSGIIARIWDITDLLLQIWDLPHRLVITYFLTVFFCGFVAREDLYRSVQVLVSSIFDVMILSTSLDFFMFDYCGVRGQ</sequence>
<proteinExistence type="predicted"/>